<keyword evidence="1" id="KW-0597">Phosphoprotein</keyword>
<dbReference type="GO" id="GO:0005886">
    <property type="term" value="C:plasma membrane"/>
    <property type="evidence" value="ECO:0007669"/>
    <property type="project" value="TreeGrafter"/>
</dbReference>
<name>A0A8H6Q2L0_9EURO</name>
<sequence>MCFLEVDEGPGPGVRVVEYRPGTLRVSIPGPRRRRSSSSSGSSSGSSSSSSSSGSSSSSSSHHSSSSSSSSSSDDTTIVIASRPSHHHHQHHHHSWNRTLSIRKKEPARHRFSMSTFRGLQAPELSKKMTRLIKQENSAISAHEAASRERVNIAAQLSEWGEGTEDDAVSDISDKLGVLMAEIGEQEDNYAQSLEDYRSILKQIRDTESSVQPSRDHRAKIADDIQRLKLKGEQSKDKVDVLEQELVRAEANNLVAEAQLTNVTRQKLKEAFDIHLAAVIERGEKQILLARHARRLLNYLDDSPVVPGDSRQPYEHADEAKQILEAAENDLKSWESTVEPIHSSAGETSGAGRDQEAQGEPVGGTGNVNEPGTNGTSAKQGQPQVAGATGTQPVAVPY</sequence>
<organism evidence="4 5">
    <name type="scientific">Aspergillus felis</name>
    <dbReference type="NCBI Taxonomy" id="1287682"/>
    <lineage>
        <taxon>Eukaryota</taxon>
        <taxon>Fungi</taxon>
        <taxon>Dikarya</taxon>
        <taxon>Ascomycota</taxon>
        <taxon>Pezizomycotina</taxon>
        <taxon>Eurotiomycetes</taxon>
        <taxon>Eurotiomycetidae</taxon>
        <taxon>Eurotiales</taxon>
        <taxon>Aspergillaceae</taxon>
        <taxon>Aspergillus</taxon>
        <taxon>Aspergillus subgen. Fumigati</taxon>
    </lineage>
</organism>
<dbReference type="Proteomes" id="UP000654922">
    <property type="component" value="Unassembled WGS sequence"/>
</dbReference>
<dbReference type="GO" id="GO:0006897">
    <property type="term" value="P:endocytosis"/>
    <property type="evidence" value="ECO:0007669"/>
    <property type="project" value="TreeGrafter"/>
</dbReference>
<dbReference type="PANTHER" id="PTHR31962:SF4">
    <property type="entry name" value="PRIMARY COMPONENT OF EISOSOMES (EUROFUNG)"/>
    <property type="match status" value="1"/>
</dbReference>
<dbReference type="InterPro" id="IPR028245">
    <property type="entry name" value="PIL1/LSP1"/>
</dbReference>
<dbReference type="AlphaFoldDB" id="A0A8H6Q2L0"/>
<reference evidence="4" key="1">
    <citation type="submission" date="2020-06" db="EMBL/GenBank/DDBJ databases">
        <title>Draft genome sequences of strains closely related to Aspergillus parafelis and Aspergillus hiratsukae.</title>
        <authorList>
            <person name="Dos Santos R.A.C."/>
            <person name="Rivero-Menendez O."/>
            <person name="Steenwyk J.L."/>
            <person name="Mead M.E."/>
            <person name="Goldman G.H."/>
            <person name="Alastruey-Izquierdo A."/>
            <person name="Rokas A."/>
        </authorList>
    </citation>
    <scope>NUCLEOTIDE SEQUENCE</scope>
    <source>
        <strain evidence="4">CNM-CM5623</strain>
    </source>
</reference>
<dbReference type="Gene3D" id="1.20.1270.60">
    <property type="entry name" value="Arfaptin homology (AH) domain/BAR domain"/>
    <property type="match status" value="1"/>
</dbReference>
<evidence type="ECO:0000313" key="5">
    <source>
        <dbReference type="Proteomes" id="UP000654922"/>
    </source>
</evidence>
<feature type="compositionally biased region" description="Basic residues" evidence="3">
    <location>
        <begin position="84"/>
        <end position="96"/>
    </location>
</feature>
<accession>A0A8H6Q2L0</accession>
<dbReference type="InterPro" id="IPR027267">
    <property type="entry name" value="AH/BAR_dom_sf"/>
</dbReference>
<feature type="region of interest" description="Disordered" evidence="3">
    <location>
        <begin position="1"/>
        <end position="103"/>
    </location>
</feature>
<evidence type="ECO:0008006" key="6">
    <source>
        <dbReference type="Google" id="ProtNLM"/>
    </source>
</evidence>
<dbReference type="OrthoDB" id="5599269at2759"/>
<comment type="caution">
    <text evidence="4">The sequence shown here is derived from an EMBL/GenBank/DDBJ whole genome shotgun (WGS) entry which is preliminary data.</text>
</comment>
<evidence type="ECO:0000256" key="2">
    <source>
        <dbReference type="SAM" id="Coils"/>
    </source>
</evidence>
<dbReference type="GO" id="GO:0008289">
    <property type="term" value="F:lipid binding"/>
    <property type="evidence" value="ECO:0007669"/>
    <property type="project" value="TreeGrafter"/>
</dbReference>
<evidence type="ECO:0000256" key="1">
    <source>
        <dbReference type="ARBA" id="ARBA00022553"/>
    </source>
</evidence>
<feature type="region of interest" description="Disordered" evidence="3">
    <location>
        <begin position="336"/>
        <end position="398"/>
    </location>
</feature>
<dbReference type="GO" id="GO:0036286">
    <property type="term" value="C:eisosome filament"/>
    <property type="evidence" value="ECO:0007669"/>
    <property type="project" value="TreeGrafter"/>
</dbReference>
<dbReference type="PANTHER" id="PTHR31962">
    <property type="entry name" value="SPHINGOLIPID LONG CHAIN BASE-RESPONSIVE PROTEIN PIL1"/>
    <property type="match status" value="1"/>
</dbReference>
<keyword evidence="2" id="KW-0175">Coiled coil</keyword>
<evidence type="ECO:0000256" key="3">
    <source>
        <dbReference type="SAM" id="MobiDB-lite"/>
    </source>
</evidence>
<feature type="compositionally biased region" description="Polar residues" evidence="3">
    <location>
        <begin position="367"/>
        <end position="383"/>
    </location>
</feature>
<dbReference type="EMBL" id="JACBAE010001322">
    <property type="protein sequence ID" value="KAF7165128.1"/>
    <property type="molecule type" value="Genomic_DNA"/>
</dbReference>
<protein>
    <recommendedName>
        <fullName evidence="6">Sphingolipid long chain base-responsive protein PIL1</fullName>
    </recommendedName>
</protein>
<dbReference type="GO" id="GO:0070941">
    <property type="term" value="P:eisosome assembly"/>
    <property type="evidence" value="ECO:0007669"/>
    <property type="project" value="TreeGrafter"/>
</dbReference>
<gene>
    <name evidence="4" type="ORF">CNMCM5623_009436</name>
</gene>
<feature type="compositionally biased region" description="Low complexity" evidence="3">
    <location>
        <begin position="37"/>
        <end position="73"/>
    </location>
</feature>
<dbReference type="Pfam" id="PF13805">
    <property type="entry name" value="Pil1"/>
    <property type="match status" value="1"/>
</dbReference>
<proteinExistence type="predicted"/>
<evidence type="ECO:0000313" key="4">
    <source>
        <dbReference type="EMBL" id="KAF7165128.1"/>
    </source>
</evidence>
<feature type="coiled-coil region" evidence="2">
    <location>
        <begin position="225"/>
        <end position="266"/>
    </location>
</feature>
<dbReference type="FunFam" id="1.20.1270.60:FF:000005">
    <property type="entry name" value="Sphingolipid long chain base-responsive pil1"/>
    <property type="match status" value="1"/>
</dbReference>